<reference evidence="1" key="1">
    <citation type="journal article" date="2023" name="G3 (Bethesda)">
        <title>A reference genome for the long-term kleptoplast-retaining sea slug Elysia crispata morphotype clarki.</title>
        <authorList>
            <person name="Eastman K.E."/>
            <person name="Pendleton A.L."/>
            <person name="Shaikh M.A."/>
            <person name="Suttiyut T."/>
            <person name="Ogas R."/>
            <person name="Tomko P."/>
            <person name="Gavelis G."/>
            <person name="Widhalm J.R."/>
            <person name="Wisecaver J.H."/>
        </authorList>
    </citation>
    <scope>NUCLEOTIDE SEQUENCE</scope>
    <source>
        <strain evidence="1">ECLA1</strain>
    </source>
</reference>
<proteinExistence type="predicted"/>
<dbReference type="EMBL" id="JAWDGP010004223">
    <property type="protein sequence ID" value="KAK3766468.1"/>
    <property type="molecule type" value="Genomic_DNA"/>
</dbReference>
<comment type="caution">
    <text evidence="1">The sequence shown here is derived from an EMBL/GenBank/DDBJ whole genome shotgun (WGS) entry which is preliminary data.</text>
</comment>
<organism evidence="1 2">
    <name type="scientific">Elysia crispata</name>
    <name type="common">lettuce slug</name>
    <dbReference type="NCBI Taxonomy" id="231223"/>
    <lineage>
        <taxon>Eukaryota</taxon>
        <taxon>Metazoa</taxon>
        <taxon>Spiralia</taxon>
        <taxon>Lophotrochozoa</taxon>
        <taxon>Mollusca</taxon>
        <taxon>Gastropoda</taxon>
        <taxon>Heterobranchia</taxon>
        <taxon>Euthyneura</taxon>
        <taxon>Panpulmonata</taxon>
        <taxon>Sacoglossa</taxon>
        <taxon>Placobranchoidea</taxon>
        <taxon>Plakobranchidae</taxon>
        <taxon>Elysia</taxon>
    </lineage>
</organism>
<evidence type="ECO:0000313" key="2">
    <source>
        <dbReference type="Proteomes" id="UP001283361"/>
    </source>
</evidence>
<dbReference type="AlphaFoldDB" id="A0AAE1DEH3"/>
<dbReference type="Proteomes" id="UP001283361">
    <property type="component" value="Unassembled WGS sequence"/>
</dbReference>
<accession>A0AAE1DEH3</accession>
<protein>
    <submittedName>
        <fullName evidence="1">Uncharacterized protein</fullName>
    </submittedName>
</protein>
<name>A0AAE1DEH3_9GAST</name>
<sequence length="95" mass="10927">MMSTCNVPSTTTRNVDTTMGITITIIDIISSVNSIVLPRTNLYQLQRKILQLTRTAMLETEILIAGTYFDLLFRDYNYDTIIVIMTYLRSFVTIH</sequence>
<evidence type="ECO:0000313" key="1">
    <source>
        <dbReference type="EMBL" id="KAK3766468.1"/>
    </source>
</evidence>
<keyword evidence="2" id="KW-1185">Reference proteome</keyword>
<gene>
    <name evidence="1" type="ORF">RRG08_056383</name>
</gene>